<evidence type="ECO:0000256" key="2">
    <source>
        <dbReference type="ARBA" id="ARBA00022475"/>
    </source>
</evidence>
<organism evidence="8 9">
    <name type="scientific">Acinetobacter bereziniae</name>
    <name type="common">Acinetobacter genomosp. 10</name>
    <dbReference type="NCBI Taxonomy" id="106648"/>
    <lineage>
        <taxon>Bacteria</taxon>
        <taxon>Pseudomonadati</taxon>
        <taxon>Pseudomonadota</taxon>
        <taxon>Gammaproteobacteria</taxon>
        <taxon>Moraxellales</taxon>
        <taxon>Moraxellaceae</taxon>
        <taxon>Acinetobacter</taxon>
    </lineage>
</organism>
<feature type="transmembrane region" description="Helical" evidence="6">
    <location>
        <begin position="256"/>
        <end position="281"/>
    </location>
</feature>
<evidence type="ECO:0000259" key="7">
    <source>
        <dbReference type="Pfam" id="PF12698"/>
    </source>
</evidence>
<evidence type="ECO:0000256" key="3">
    <source>
        <dbReference type="ARBA" id="ARBA00022692"/>
    </source>
</evidence>
<feature type="transmembrane region" description="Helical" evidence="6">
    <location>
        <begin position="342"/>
        <end position="367"/>
    </location>
</feature>
<dbReference type="Pfam" id="PF12698">
    <property type="entry name" value="ABC2_membrane_3"/>
    <property type="match status" value="2"/>
</dbReference>
<dbReference type="EMBL" id="WNDP01000074">
    <property type="protein sequence ID" value="KAF1023748.1"/>
    <property type="molecule type" value="Genomic_DNA"/>
</dbReference>
<reference evidence="9" key="1">
    <citation type="journal article" date="2020" name="MBio">
        <title>Horizontal gene transfer to a defensive symbiont with a reduced genome amongst a multipartite beetle microbiome.</title>
        <authorList>
            <person name="Waterworth S.C."/>
            <person name="Florez L.V."/>
            <person name="Rees E.R."/>
            <person name="Hertweck C."/>
            <person name="Kaltenpoth M."/>
            <person name="Kwan J.C."/>
        </authorList>
    </citation>
    <scope>NUCLEOTIDE SEQUENCE [LARGE SCALE GENOMIC DNA]</scope>
</reference>
<protein>
    <recommendedName>
        <fullName evidence="7">ABC-2 type transporter transmembrane domain-containing protein</fullName>
    </recommendedName>
</protein>
<evidence type="ECO:0000313" key="8">
    <source>
        <dbReference type="EMBL" id="KAF1023748.1"/>
    </source>
</evidence>
<evidence type="ECO:0000256" key="5">
    <source>
        <dbReference type="ARBA" id="ARBA00023136"/>
    </source>
</evidence>
<dbReference type="AlphaFoldDB" id="A0A833UML7"/>
<dbReference type="Gene3D" id="3.40.1710.10">
    <property type="entry name" value="abc type-2 transporter like domain"/>
    <property type="match status" value="2"/>
</dbReference>
<evidence type="ECO:0000256" key="4">
    <source>
        <dbReference type="ARBA" id="ARBA00022989"/>
    </source>
</evidence>
<feature type="transmembrane region" description="Helical" evidence="6">
    <location>
        <begin position="288"/>
        <end position="309"/>
    </location>
</feature>
<dbReference type="Proteomes" id="UP000490535">
    <property type="component" value="Unassembled WGS sequence"/>
</dbReference>
<dbReference type="PANTHER" id="PTHR30294">
    <property type="entry name" value="MEMBRANE COMPONENT OF ABC TRANSPORTER YHHJ-RELATED"/>
    <property type="match status" value="1"/>
</dbReference>
<feature type="transmembrane region" description="Helical" evidence="6">
    <location>
        <begin position="223"/>
        <end position="244"/>
    </location>
</feature>
<keyword evidence="2" id="KW-1003">Cell membrane</keyword>
<feature type="transmembrane region" description="Helical" evidence="6">
    <location>
        <begin position="628"/>
        <end position="650"/>
    </location>
</feature>
<dbReference type="GO" id="GO:0140359">
    <property type="term" value="F:ABC-type transporter activity"/>
    <property type="evidence" value="ECO:0007669"/>
    <property type="project" value="InterPro"/>
</dbReference>
<evidence type="ECO:0000313" key="9">
    <source>
        <dbReference type="Proteomes" id="UP000490535"/>
    </source>
</evidence>
<feature type="transmembrane region" description="Helical" evidence="6">
    <location>
        <begin position="400"/>
        <end position="418"/>
    </location>
</feature>
<feature type="transmembrane region" description="Helical" evidence="6">
    <location>
        <begin position="21"/>
        <end position="39"/>
    </location>
</feature>
<feature type="transmembrane region" description="Helical" evidence="6">
    <location>
        <begin position="557"/>
        <end position="582"/>
    </location>
</feature>
<dbReference type="InterPro" id="IPR013525">
    <property type="entry name" value="ABC2_TM"/>
</dbReference>
<dbReference type="GO" id="GO:0005886">
    <property type="term" value="C:plasma membrane"/>
    <property type="evidence" value="ECO:0007669"/>
    <property type="project" value="UniProtKB-SubCell"/>
</dbReference>
<dbReference type="InterPro" id="IPR051449">
    <property type="entry name" value="ABC-2_transporter_component"/>
</dbReference>
<comment type="subcellular location">
    <subcellularLocation>
        <location evidence="1">Cell membrane</location>
        <topology evidence="1">Multi-pass membrane protein</topology>
    </subcellularLocation>
</comment>
<feature type="transmembrane region" description="Helical" evidence="6">
    <location>
        <begin position="183"/>
        <end position="202"/>
    </location>
</feature>
<evidence type="ECO:0000256" key="1">
    <source>
        <dbReference type="ARBA" id="ARBA00004651"/>
    </source>
</evidence>
<feature type="domain" description="ABC-2 type transporter transmembrane" evidence="7">
    <location>
        <begin position="19"/>
        <end position="364"/>
    </location>
</feature>
<keyword evidence="5 6" id="KW-0472">Membrane</keyword>
<feature type="transmembrane region" description="Helical" evidence="6">
    <location>
        <begin position="594"/>
        <end position="616"/>
    </location>
</feature>
<feature type="transmembrane region" description="Helical" evidence="6">
    <location>
        <begin position="662"/>
        <end position="680"/>
    </location>
</feature>
<keyword evidence="4 6" id="KW-1133">Transmembrane helix</keyword>
<keyword evidence="3 6" id="KW-0812">Transmembrane</keyword>
<sequence>MWASMRRELRYLFTHQWDLCLVTLAPLFVIILFSSMFYAGKAEHLPIAIIDQDQSELSRNIEKYLSHNHTLSIYTISNDPNQVEHLLNQTKIWGYVHIPVGAEQRLVQAQDAQISIAFNQPYFSIGNGISSAMLLSTVEAIGDFARHSYYQNKIPYAEIETPNVKISPLFNPNLSYEFYLEPFMIPAILHLLLCCCVAFAVGQELKYASVRQWVQGRSVFTALLAKNMLYVLIFCFWTWIWMFWLVEVRGWFIAGSLWMILLGQFLLYTAYALISSTVVLATKNLSKTFGFIAVYGGSSLSFAGVTLPLNNAPIFTQFWANIIPYTPYAKLQTEQWVVGSPVFISMLPLGILTIYCILYGAISTLLLKKWFKGRNMINFFKALAQHYFVTFRNIAKNSSILTTMVLSVFFYSFFYPTAYKAQTAENLPIIIVDEEQSFLSHEIIVEVSKSPNVAVTEITGNFEHAKQMVQQQKADGILLLPENLSNSIVRGEEGGIGLYLSSAYFLKTKQIGLGLATAIENTIAEHAERFGKISHFQLSIPIHQIPLFNTLSGYGSYIFPAIAPLIIHQTIVLGLCMLLAGYREQYWRATLPEFVAIYLAALTIGCLGCFYLFGFTYWLNDYPRDGNFWGMLLAVPIFISCVIAMAMVLASYLDISERAGHLIVFTSIPLFLLSGAAWPLQAMPHWMQAFAHVFPSTQGINLFIQLN</sequence>
<evidence type="ECO:0000256" key="6">
    <source>
        <dbReference type="SAM" id="Phobius"/>
    </source>
</evidence>
<comment type="caution">
    <text evidence="8">The sequence shown here is derived from an EMBL/GenBank/DDBJ whole genome shotgun (WGS) entry which is preliminary data.</text>
</comment>
<feature type="domain" description="ABC-2 type transporter transmembrane" evidence="7">
    <location>
        <begin position="399"/>
        <end position="706"/>
    </location>
</feature>
<proteinExistence type="predicted"/>
<dbReference type="PANTHER" id="PTHR30294:SF47">
    <property type="entry name" value="INNER MEMBRANE TRANSPORT PERMEASE YHHJ"/>
    <property type="match status" value="1"/>
</dbReference>
<name>A0A833UML7_ACIBZ</name>
<accession>A0A833UML7</accession>
<gene>
    <name evidence="8" type="ORF">GAK29_02863</name>
</gene>